<keyword evidence="8" id="KW-1185">Reference proteome</keyword>
<dbReference type="GO" id="GO:0005739">
    <property type="term" value="C:mitochondrion"/>
    <property type="evidence" value="ECO:0007669"/>
    <property type="project" value="UniProtKB-SubCell"/>
</dbReference>
<evidence type="ECO:0000256" key="1">
    <source>
        <dbReference type="ARBA" id="ARBA00004173"/>
    </source>
</evidence>
<evidence type="ECO:0000256" key="2">
    <source>
        <dbReference type="ARBA" id="ARBA00008970"/>
    </source>
</evidence>
<organism evidence="9">
    <name type="scientific">Thrips palmi</name>
    <name type="common">Melon thrips</name>
    <dbReference type="NCBI Taxonomy" id="161013"/>
    <lineage>
        <taxon>Eukaryota</taxon>
        <taxon>Metazoa</taxon>
        <taxon>Ecdysozoa</taxon>
        <taxon>Arthropoda</taxon>
        <taxon>Hexapoda</taxon>
        <taxon>Insecta</taxon>
        <taxon>Pterygota</taxon>
        <taxon>Neoptera</taxon>
        <taxon>Paraneoptera</taxon>
        <taxon>Thysanoptera</taxon>
        <taxon>Terebrantia</taxon>
        <taxon>Thripoidea</taxon>
        <taxon>Thripidae</taxon>
        <taxon>Thrips</taxon>
    </lineage>
</organism>
<name>A0A6P8YYX1_THRPL</name>
<comment type="similarity">
    <text evidence="2">Belongs to the mitochondrion-specific ribosomal protein mS33 family.</text>
</comment>
<dbReference type="PANTHER" id="PTHR13362">
    <property type="entry name" value="MITOCHONDRIAL RIBOSOMAL PROTEIN S33"/>
    <property type="match status" value="1"/>
</dbReference>
<gene>
    <name evidence="9" type="primary">LOC117645991</name>
</gene>
<accession>A0A6P8YYX1</accession>
<protein>
    <recommendedName>
        <fullName evidence="6">Small ribosomal subunit protein mS33</fullName>
    </recommendedName>
</protein>
<evidence type="ECO:0000313" key="8">
    <source>
        <dbReference type="Proteomes" id="UP000515158"/>
    </source>
</evidence>
<feature type="region of interest" description="Disordered" evidence="7">
    <location>
        <begin position="100"/>
        <end position="125"/>
    </location>
</feature>
<comment type="subcellular location">
    <subcellularLocation>
        <location evidence="1">Mitochondrion</location>
    </subcellularLocation>
</comment>
<dbReference type="PANTHER" id="PTHR13362:SF2">
    <property type="entry name" value="SMALL RIBOSOMAL SUBUNIT PROTEIN MS33"/>
    <property type="match status" value="1"/>
</dbReference>
<dbReference type="RefSeq" id="XP_034242481.1">
    <property type="nucleotide sequence ID" value="XM_034386590.1"/>
</dbReference>
<dbReference type="GO" id="GO:1990904">
    <property type="term" value="C:ribonucleoprotein complex"/>
    <property type="evidence" value="ECO:0007669"/>
    <property type="project" value="UniProtKB-KW"/>
</dbReference>
<evidence type="ECO:0000256" key="6">
    <source>
        <dbReference type="ARBA" id="ARBA00035132"/>
    </source>
</evidence>
<evidence type="ECO:0000256" key="7">
    <source>
        <dbReference type="SAM" id="MobiDB-lite"/>
    </source>
</evidence>
<evidence type="ECO:0000256" key="3">
    <source>
        <dbReference type="ARBA" id="ARBA00022980"/>
    </source>
</evidence>
<dbReference type="GeneID" id="117645991"/>
<keyword evidence="3 9" id="KW-0689">Ribosomal protein</keyword>
<dbReference type="OrthoDB" id="5980584at2759"/>
<evidence type="ECO:0000256" key="5">
    <source>
        <dbReference type="ARBA" id="ARBA00023274"/>
    </source>
</evidence>
<keyword evidence="4" id="KW-0496">Mitochondrion</keyword>
<dbReference type="FunCoup" id="A0A6P8YYX1">
    <property type="interactions" value="587"/>
</dbReference>
<evidence type="ECO:0000313" key="9">
    <source>
        <dbReference type="RefSeq" id="XP_034242481.1"/>
    </source>
</evidence>
<dbReference type="CTD" id="51650"/>
<dbReference type="AlphaFoldDB" id="A0A6P8YYX1"/>
<dbReference type="InterPro" id="IPR013219">
    <property type="entry name" value="Ribosomal_mS33"/>
</dbReference>
<keyword evidence="5" id="KW-0687">Ribonucleoprotein</keyword>
<dbReference type="GO" id="GO:0005840">
    <property type="term" value="C:ribosome"/>
    <property type="evidence" value="ECO:0007669"/>
    <property type="project" value="UniProtKB-KW"/>
</dbReference>
<dbReference type="Proteomes" id="UP000515158">
    <property type="component" value="Unplaced"/>
</dbReference>
<dbReference type="KEGG" id="tpal:117645991"/>
<sequence>MATVQKYLKLAKSGTTYSKKMTLLSNRIFGEVTRPASVPLQTKVTDKLSKLPVDKDPDVVDYYHRLPEAHYLFVFLRQYGLFRDEHADFTDEMKRQRKLRGKTHAYPGFKPNPDRPTKFASLKLK</sequence>
<evidence type="ECO:0000256" key="4">
    <source>
        <dbReference type="ARBA" id="ARBA00023128"/>
    </source>
</evidence>
<proteinExistence type="inferred from homology"/>
<dbReference type="Pfam" id="PF08293">
    <property type="entry name" value="MRP-S33"/>
    <property type="match status" value="1"/>
</dbReference>
<dbReference type="InParanoid" id="A0A6P8YYX1"/>
<reference evidence="9" key="1">
    <citation type="submission" date="2025-08" db="UniProtKB">
        <authorList>
            <consortium name="RefSeq"/>
        </authorList>
    </citation>
    <scope>IDENTIFICATION</scope>
    <source>
        <tissue evidence="9">Total insect</tissue>
    </source>
</reference>